<dbReference type="Proteomes" id="UP000260665">
    <property type="component" value="Unassembled WGS sequence"/>
</dbReference>
<evidence type="ECO:0000313" key="3">
    <source>
        <dbReference type="Proteomes" id="UP000260665"/>
    </source>
</evidence>
<dbReference type="AlphaFoldDB" id="A0A3E1R5Z1"/>
<keyword evidence="1" id="KW-0472">Membrane</keyword>
<keyword evidence="3" id="KW-1185">Reference proteome</keyword>
<dbReference type="EMBL" id="QFZK01000033">
    <property type="protein sequence ID" value="RFO94707.1"/>
    <property type="molecule type" value="Genomic_DNA"/>
</dbReference>
<dbReference type="InterPro" id="IPR038765">
    <property type="entry name" value="Papain-like_cys_pep_sf"/>
</dbReference>
<gene>
    <name evidence="2" type="ORF">DIC66_22045</name>
</gene>
<name>A0A3E1R5Z1_9BURK</name>
<organism evidence="2 3">
    <name type="scientific">Rhodoferax lacus</name>
    <dbReference type="NCBI Taxonomy" id="2184758"/>
    <lineage>
        <taxon>Bacteria</taxon>
        <taxon>Pseudomonadati</taxon>
        <taxon>Pseudomonadota</taxon>
        <taxon>Betaproteobacteria</taxon>
        <taxon>Burkholderiales</taxon>
        <taxon>Comamonadaceae</taxon>
        <taxon>Rhodoferax</taxon>
    </lineage>
</organism>
<reference evidence="2 3" key="1">
    <citation type="submission" date="2018-05" db="EMBL/GenBank/DDBJ databases">
        <title>Rhodoferax soyangensis sp.nov., isolated from an oligotrophic freshwater lake.</title>
        <authorList>
            <person name="Park M."/>
        </authorList>
    </citation>
    <scope>NUCLEOTIDE SEQUENCE [LARGE SCALE GENOMIC DNA]</scope>
    <source>
        <strain evidence="2 3">IMCC26218</strain>
    </source>
</reference>
<comment type="caution">
    <text evidence="2">The sequence shown here is derived from an EMBL/GenBank/DDBJ whole genome shotgun (WGS) entry which is preliminary data.</text>
</comment>
<sequence>MKAKLEMVVLVGVSWLVKVLFLLYRAAPFCVPFAGVFYVLDGWLFAGQSPAYAGSATGVAALAAALVTQRHPAKDNPYRAYLGWSGWLEKRVDGLIAWIGTIKYFTSPLGLVEDPGSYRISGDEVRALVDGVLQPGDILLRGFDGYLDGVLIKLTSAKSGPGSGYSHAALFLGDLNDTSDRAIAARRLEVLNPQGQWVAATDQEMNAVRENRRYFAAGRQRVVHAMTRGVFTEDILTFLRCDYLAVLRLPETLQLTPQELARKTDRSLIQNLHQDAAAIRQALLRGDTVQAPDVLEAVRLSALGKIGSCYDFQFNDAKTHQRFSCSEFVYYCLKSIHCYIGLELKDHGLFGAFLVRQTITPSDIYEAAVKHGKLAVVWQKA</sequence>
<proteinExistence type="predicted"/>
<protein>
    <recommendedName>
        <fullName evidence="4">Permuted papain-like amidase YaeF/Yiix C92 family enzyme</fullName>
    </recommendedName>
</protein>
<dbReference type="OrthoDB" id="195541at2"/>
<evidence type="ECO:0000313" key="2">
    <source>
        <dbReference type="EMBL" id="RFO94707.1"/>
    </source>
</evidence>
<evidence type="ECO:0008006" key="4">
    <source>
        <dbReference type="Google" id="ProtNLM"/>
    </source>
</evidence>
<keyword evidence="1" id="KW-1133">Transmembrane helix</keyword>
<evidence type="ECO:0000256" key="1">
    <source>
        <dbReference type="SAM" id="Phobius"/>
    </source>
</evidence>
<accession>A0A3E1R5Z1</accession>
<dbReference type="Gene3D" id="3.90.1720.10">
    <property type="entry name" value="endopeptidase domain like (from Nostoc punctiforme)"/>
    <property type="match status" value="1"/>
</dbReference>
<keyword evidence="1" id="KW-0812">Transmembrane</keyword>
<dbReference type="SUPFAM" id="SSF54001">
    <property type="entry name" value="Cysteine proteinases"/>
    <property type="match status" value="1"/>
</dbReference>
<dbReference type="RefSeq" id="WP_117180340.1">
    <property type="nucleotide sequence ID" value="NZ_QFZK01000033.1"/>
</dbReference>
<feature type="transmembrane region" description="Helical" evidence="1">
    <location>
        <begin position="52"/>
        <end position="69"/>
    </location>
</feature>